<evidence type="ECO:0000313" key="1">
    <source>
        <dbReference type="EMBL" id="KAL0948758.1"/>
    </source>
</evidence>
<proteinExistence type="predicted"/>
<gene>
    <name evidence="1" type="ORF">HGRIS_008889</name>
</gene>
<dbReference type="EMBL" id="JASNQZ010000012">
    <property type="protein sequence ID" value="KAL0948758.1"/>
    <property type="molecule type" value="Genomic_DNA"/>
</dbReference>
<comment type="caution">
    <text evidence="1">The sequence shown here is derived from an EMBL/GenBank/DDBJ whole genome shotgun (WGS) entry which is preliminary data.</text>
</comment>
<evidence type="ECO:0000313" key="2">
    <source>
        <dbReference type="Proteomes" id="UP001556367"/>
    </source>
</evidence>
<dbReference type="Proteomes" id="UP001556367">
    <property type="component" value="Unassembled WGS sequence"/>
</dbReference>
<organism evidence="1 2">
    <name type="scientific">Hohenbuehelia grisea</name>
    <dbReference type="NCBI Taxonomy" id="104357"/>
    <lineage>
        <taxon>Eukaryota</taxon>
        <taxon>Fungi</taxon>
        <taxon>Dikarya</taxon>
        <taxon>Basidiomycota</taxon>
        <taxon>Agaricomycotina</taxon>
        <taxon>Agaricomycetes</taxon>
        <taxon>Agaricomycetidae</taxon>
        <taxon>Agaricales</taxon>
        <taxon>Pleurotineae</taxon>
        <taxon>Pleurotaceae</taxon>
        <taxon>Hohenbuehelia</taxon>
    </lineage>
</organism>
<accession>A0ABR3IZU9</accession>
<protein>
    <submittedName>
        <fullName evidence="1">Uncharacterized protein</fullName>
    </submittedName>
</protein>
<reference evidence="2" key="1">
    <citation type="submission" date="2024-06" db="EMBL/GenBank/DDBJ databases">
        <title>Multi-omics analyses provide insights into the biosynthesis of the anticancer antibiotic pleurotin in Hohenbuehelia grisea.</title>
        <authorList>
            <person name="Weaver J.A."/>
            <person name="Alberti F."/>
        </authorList>
    </citation>
    <scope>NUCLEOTIDE SEQUENCE [LARGE SCALE GENOMIC DNA]</scope>
    <source>
        <strain evidence="2">T-177</strain>
    </source>
</reference>
<keyword evidence="2" id="KW-1185">Reference proteome</keyword>
<sequence length="119" mass="12193">MERGNDKVVAELEAIKAEAKEQGLANQTKGILKVAAALGTLYFMVDKIRGSGPCDGNGGGTFKGNVVTAGAGVQAGTYTLAIKGTTAKLVLRAEGVNRGDYTGGGVAMDIEGMWDGAWN</sequence>
<name>A0ABR3IZU9_9AGAR</name>